<proteinExistence type="predicted"/>
<dbReference type="RefSeq" id="XP_033571666.1">
    <property type="nucleotide sequence ID" value="XM_033722372.1"/>
</dbReference>
<dbReference type="OrthoDB" id="10397997at2759"/>
<gene>
    <name evidence="1 3" type="ORF">BDZ99DRAFT_481157</name>
</gene>
<organism evidence="1">
    <name type="scientific">Mytilinidion resinicola</name>
    <dbReference type="NCBI Taxonomy" id="574789"/>
    <lineage>
        <taxon>Eukaryota</taxon>
        <taxon>Fungi</taxon>
        <taxon>Dikarya</taxon>
        <taxon>Ascomycota</taxon>
        <taxon>Pezizomycotina</taxon>
        <taxon>Dothideomycetes</taxon>
        <taxon>Pleosporomycetidae</taxon>
        <taxon>Mytilinidiales</taxon>
        <taxon>Mytilinidiaceae</taxon>
        <taxon>Mytilinidion</taxon>
    </lineage>
</organism>
<dbReference type="AlphaFoldDB" id="A0A6A6Y7B0"/>
<keyword evidence="2" id="KW-1185">Reference proteome</keyword>
<reference evidence="3" key="2">
    <citation type="submission" date="2020-04" db="EMBL/GenBank/DDBJ databases">
        <authorList>
            <consortium name="NCBI Genome Project"/>
        </authorList>
    </citation>
    <scope>NUCLEOTIDE SEQUENCE</scope>
    <source>
        <strain evidence="3">CBS 304.34</strain>
    </source>
</reference>
<protein>
    <submittedName>
        <fullName evidence="1 3">Uncharacterized protein</fullName>
    </submittedName>
</protein>
<evidence type="ECO:0000313" key="3">
    <source>
        <dbReference type="RefSeq" id="XP_033571666.1"/>
    </source>
</evidence>
<reference evidence="3" key="3">
    <citation type="submission" date="2025-04" db="UniProtKB">
        <authorList>
            <consortium name="RefSeq"/>
        </authorList>
    </citation>
    <scope>IDENTIFICATION</scope>
    <source>
        <strain evidence="3">CBS 304.34</strain>
    </source>
</reference>
<accession>A0A6A6Y7B0</accession>
<dbReference type="Proteomes" id="UP000504636">
    <property type="component" value="Unplaced"/>
</dbReference>
<evidence type="ECO:0000313" key="1">
    <source>
        <dbReference type="EMBL" id="KAF2804702.1"/>
    </source>
</evidence>
<reference evidence="1 3" key="1">
    <citation type="journal article" date="2020" name="Stud. Mycol.">
        <title>101 Dothideomycetes genomes: a test case for predicting lifestyles and emergence of pathogens.</title>
        <authorList>
            <person name="Haridas S."/>
            <person name="Albert R."/>
            <person name="Binder M."/>
            <person name="Bloem J."/>
            <person name="Labutti K."/>
            <person name="Salamov A."/>
            <person name="Andreopoulos B."/>
            <person name="Baker S."/>
            <person name="Barry K."/>
            <person name="Bills G."/>
            <person name="Bluhm B."/>
            <person name="Cannon C."/>
            <person name="Castanera R."/>
            <person name="Culley D."/>
            <person name="Daum C."/>
            <person name="Ezra D."/>
            <person name="Gonzalez J."/>
            <person name="Henrissat B."/>
            <person name="Kuo A."/>
            <person name="Liang C."/>
            <person name="Lipzen A."/>
            <person name="Lutzoni F."/>
            <person name="Magnuson J."/>
            <person name="Mondo S."/>
            <person name="Nolan M."/>
            <person name="Ohm R."/>
            <person name="Pangilinan J."/>
            <person name="Park H.-J."/>
            <person name="Ramirez L."/>
            <person name="Alfaro M."/>
            <person name="Sun H."/>
            <person name="Tritt A."/>
            <person name="Yoshinaga Y."/>
            <person name="Zwiers L.-H."/>
            <person name="Turgeon B."/>
            <person name="Goodwin S."/>
            <person name="Spatafora J."/>
            <person name="Crous P."/>
            <person name="Grigoriev I."/>
        </authorList>
    </citation>
    <scope>NUCLEOTIDE SEQUENCE</scope>
    <source>
        <strain evidence="1 3">CBS 304.34</strain>
    </source>
</reference>
<sequence>MADKALKAKASTAVEDILSNWDCTIERILPEDLKPRSPAVQGNKRLLGDAAPMLPPSDSSKNFVLALREISKLTIGKMPIGHQYLKAAVLERQSDNSHNYQKVAEVMASDIKRAVEMVKEERKDLDELATTFGGAEIEKDSQKGKAVNISSNTRLHCTVGATTAPRYLLEMAKKEAELEDEEVEPRDLVASIEKNWEINMHDCLPRTAIDLRPVIRPNPKEARSNRPLPPLAAYDPNWEDAWRASVPGRDASKDEMKAYMKAQMVIMAGNPEWDIKNPLDWSLMLLHLLSILAKATKGQHEAVQRVLVETVQTRQKTRYAKKTEELQPGDVVCVLNAVFRQVFT</sequence>
<dbReference type="EMBL" id="MU003712">
    <property type="protein sequence ID" value="KAF2804702.1"/>
    <property type="molecule type" value="Genomic_DNA"/>
</dbReference>
<name>A0A6A6Y7B0_9PEZI</name>
<evidence type="ECO:0000313" key="2">
    <source>
        <dbReference type="Proteomes" id="UP000504636"/>
    </source>
</evidence>
<dbReference type="GeneID" id="54463265"/>